<comment type="caution">
    <text evidence="1">The sequence shown here is derived from an EMBL/GenBank/DDBJ whole genome shotgun (WGS) entry which is preliminary data.</text>
</comment>
<dbReference type="PANTHER" id="PTHR36451:SF1">
    <property type="entry name" value="OMEGA-HYDROXY-BETA-DIHYDROMENAQUINONE-9 SULFOTRANSFERASE STF3"/>
    <property type="match status" value="1"/>
</dbReference>
<dbReference type="InterPro" id="IPR027417">
    <property type="entry name" value="P-loop_NTPase"/>
</dbReference>
<name>A0A7Y9KQS0_9ACTN</name>
<dbReference type="Proteomes" id="UP000549911">
    <property type="component" value="Unassembled WGS sequence"/>
</dbReference>
<organism evidence="1 2">
    <name type="scientific">Nocardioides cavernae</name>
    <dbReference type="NCBI Taxonomy" id="1921566"/>
    <lineage>
        <taxon>Bacteria</taxon>
        <taxon>Bacillati</taxon>
        <taxon>Actinomycetota</taxon>
        <taxon>Actinomycetes</taxon>
        <taxon>Propionibacteriales</taxon>
        <taxon>Nocardioidaceae</taxon>
        <taxon>Nocardioides</taxon>
    </lineage>
</organism>
<dbReference type="AlphaFoldDB" id="A0A7Y9KQS0"/>
<reference evidence="1 2" key="1">
    <citation type="submission" date="2020-07" db="EMBL/GenBank/DDBJ databases">
        <authorList>
            <person name="Partida-Martinez L."/>
            <person name="Huntemann M."/>
            <person name="Clum A."/>
            <person name="Wang J."/>
            <person name="Palaniappan K."/>
            <person name="Ritter S."/>
            <person name="Chen I.-M."/>
            <person name="Stamatis D."/>
            <person name="Reddy T."/>
            <person name="O'Malley R."/>
            <person name="Daum C."/>
            <person name="Shapiro N."/>
            <person name="Ivanova N."/>
            <person name="Kyrpides N."/>
            <person name="Woyke T."/>
        </authorList>
    </citation>
    <scope>NUCLEOTIDE SEQUENCE [LARGE SCALE GENOMIC DNA]</scope>
    <source>
        <strain evidence="1 2">AT2.17</strain>
    </source>
</reference>
<sequence>MSNKIVVTDFHDPVLTEDQRSFVERAERNPVDLTADSVLEKAVRRTGLGDFGPDDFRGRMQLLLDEVGADANATEFNRATLHRRLVEVLANRLLRQDLLARHPEIHDVRIERPIIVAGLPRSGTTHLLGLIAADSRLRSMPLWEAVQPVAPTDAEPDASGRDPRYVRSERTWENLQRLNPLMAPFHPMDPEHVHEDIELQCPDVASYYWEWMFKVPSWRDHYLATDQTPHYEFARTTLQAMSWQDGVDRRWVLKCPQHVEQLPALMSVYPDALVVFTHRDPMASLQSMVTENAYEGRFREKVVDVDWHVRYWTDRVRSLLEAYVRDSHVVPPDQRLDVDFDRLVHDGDAVLEELYAAAGLELTEHSRAEREAYAASHPRRKHGEIDNDLQRNFGVRTDEIREQLAFYSDAVS</sequence>
<dbReference type="SUPFAM" id="SSF52540">
    <property type="entry name" value="P-loop containing nucleoside triphosphate hydrolases"/>
    <property type="match status" value="1"/>
</dbReference>
<protein>
    <recommendedName>
        <fullName evidence="3">Sulfotransferase</fullName>
    </recommendedName>
</protein>
<dbReference type="PANTHER" id="PTHR36451">
    <property type="entry name" value="PAPS-DEPENDENT SULFOTRANSFERASE STF3"/>
    <property type="match status" value="1"/>
</dbReference>
<dbReference type="RefSeq" id="WP_179618455.1">
    <property type="nucleotide sequence ID" value="NZ_JACCBW010000001.1"/>
</dbReference>
<reference evidence="1 2" key="2">
    <citation type="submission" date="2020-08" db="EMBL/GenBank/DDBJ databases">
        <title>The Agave Microbiome: Exploring the role of microbial communities in plant adaptations to desert environments.</title>
        <authorList>
            <person name="Partida-Martinez L.P."/>
        </authorList>
    </citation>
    <scope>NUCLEOTIDE SEQUENCE [LARGE SCALE GENOMIC DNA]</scope>
    <source>
        <strain evidence="1 2">AT2.17</strain>
    </source>
</reference>
<dbReference type="Pfam" id="PF13469">
    <property type="entry name" value="Sulfotransfer_3"/>
    <property type="match status" value="1"/>
</dbReference>
<keyword evidence="2" id="KW-1185">Reference proteome</keyword>
<dbReference type="EMBL" id="JACCBW010000001">
    <property type="protein sequence ID" value="NYE35849.1"/>
    <property type="molecule type" value="Genomic_DNA"/>
</dbReference>
<dbReference type="InterPro" id="IPR052736">
    <property type="entry name" value="Stf3_sulfotransferase"/>
</dbReference>
<evidence type="ECO:0000313" key="1">
    <source>
        <dbReference type="EMBL" id="NYE35849.1"/>
    </source>
</evidence>
<accession>A0A7Y9KQS0</accession>
<gene>
    <name evidence="1" type="ORF">F4692_000953</name>
</gene>
<proteinExistence type="predicted"/>
<dbReference type="Gene3D" id="3.40.50.300">
    <property type="entry name" value="P-loop containing nucleotide triphosphate hydrolases"/>
    <property type="match status" value="1"/>
</dbReference>
<evidence type="ECO:0000313" key="2">
    <source>
        <dbReference type="Proteomes" id="UP000549911"/>
    </source>
</evidence>
<evidence type="ECO:0008006" key="3">
    <source>
        <dbReference type="Google" id="ProtNLM"/>
    </source>
</evidence>